<dbReference type="PANTHER" id="PTHR47926:SF452">
    <property type="entry name" value="PENTATRICOPEPTIDE REPEAT-CONTAINING PROTEIN"/>
    <property type="match status" value="1"/>
</dbReference>
<reference evidence="5" key="1">
    <citation type="submission" date="2020-07" db="EMBL/GenBank/DDBJ databases">
        <authorList>
            <person name="Lin J."/>
        </authorList>
    </citation>
    <scope>NUCLEOTIDE SEQUENCE</scope>
</reference>
<organism evidence="5">
    <name type="scientific">Ananas comosus var. bracteatus</name>
    <name type="common">red pineapple</name>
    <dbReference type="NCBI Taxonomy" id="296719"/>
    <lineage>
        <taxon>Eukaryota</taxon>
        <taxon>Viridiplantae</taxon>
        <taxon>Streptophyta</taxon>
        <taxon>Embryophyta</taxon>
        <taxon>Tracheophyta</taxon>
        <taxon>Spermatophyta</taxon>
        <taxon>Magnoliopsida</taxon>
        <taxon>Liliopsida</taxon>
        <taxon>Poales</taxon>
        <taxon>Bromeliaceae</taxon>
        <taxon>Bromelioideae</taxon>
        <taxon>Ananas</taxon>
    </lineage>
</organism>
<dbReference type="NCBIfam" id="TIGR00756">
    <property type="entry name" value="PPR"/>
    <property type="match status" value="3"/>
</dbReference>
<sequence length="592" mass="65914">MLGHCLLTTLRVFNCRRPRSLLHHHHHPTFSSSSSSSSSSTQCPNPSMALPSPQNPTQRISSAAELKLMHRHCRAGQVATARHLFDEMPERNVVAYSTMIYGYATNGRFSQCARLFARMIERGVPPNSFTMVAVLVGAVGLGTRVSRGRFMGELSKAGWDRIHFLVMCNAMIAGFAHNELFEEALLLFKKLWVFDLLPNSVTVINVVPACIGYGLVALCESLHSYVIKIGLELDQSVMNSIFNMNLSFGNLETAMMCFRKLEIVDVVTYTMMMGFLVGLESPIEVLNMFVEMTTNRIEPDMVTMLNMVMACTLLGDASRGSLVEFYDTIIRFKWQGEEALLLFYDKEKYGEKPDSVTYLNTLMACSHSGLVDEGLIIFRKMIKEKGIKMRGEHVGCMVDMLARAGRLDDARELISAIQDDANLNALKALLRGCYLYGNINLVEDVGQKVLQTESSDFGNAVLVSNAYASFGKFEVVESLRSNLEKKGPTKNLGLSLLDSMAREVEVMRHGEVILLQSFNGCPVVCSNLKPLQVSPNLHRRASDICRNAALDPEDDDSDESEVEEKRLEVQRIGDSNCSSKDELPSVDPIIVR</sequence>
<keyword evidence="1" id="KW-0677">Repeat</keyword>
<dbReference type="GO" id="GO:0099402">
    <property type="term" value="P:plant organ development"/>
    <property type="evidence" value="ECO:0007669"/>
    <property type="project" value="UniProtKB-ARBA"/>
</dbReference>
<dbReference type="Pfam" id="PF01535">
    <property type="entry name" value="PPR"/>
    <property type="match status" value="3"/>
</dbReference>
<accession>A0A6V7QCJ5</accession>
<evidence type="ECO:0000313" key="5">
    <source>
        <dbReference type="EMBL" id="CAD1840555.1"/>
    </source>
</evidence>
<feature type="compositionally biased region" description="Acidic residues" evidence="4">
    <location>
        <begin position="551"/>
        <end position="562"/>
    </location>
</feature>
<evidence type="ECO:0000256" key="3">
    <source>
        <dbReference type="PROSITE-ProRule" id="PRU00708"/>
    </source>
</evidence>
<dbReference type="FunFam" id="1.25.40.10:FF:000158">
    <property type="entry name" value="pentatricopeptide repeat-containing protein At2g33680"/>
    <property type="match status" value="1"/>
</dbReference>
<evidence type="ECO:0008006" key="6">
    <source>
        <dbReference type="Google" id="ProtNLM"/>
    </source>
</evidence>
<dbReference type="Pfam" id="PF13041">
    <property type="entry name" value="PPR_2"/>
    <property type="match status" value="1"/>
</dbReference>
<feature type="compositionally biased region" description="Low complexity" evidence="4">
    <location>
        <begin position="31"/>
        <end position="40"/>
    </location>
</feature>
<feature type="repeat" description="PPR" evidence="3">
    <location>
        <begin position="92"/>
        <end position="126"/>
    </location>
</feature>
<dbReference type="GO" id="GO:0009451">
    <property type="term" value="P:RNA modification"/>
    <property type="evidence" value="ECO:0007669"/>
    <property type="project" value="InterPro"/>
</dbReference>
<dbReference type="InterPro" id="IPR046960">
    <property type="entry name" value="PPR_At4g14850-like_plant"/>
</dbReference>
<dbReference type="PANTHER" id="PTHR47926">
    <property type="entry name" value="PENTATRICOPEPTIDE REPEAT-CONTAINING PROTEIN"/>
    <property type="match status" value="1"/>
</dbReference>
<dbReference type="AlphaFoldDB" id="A0A6V7QCJ5"/>
<feature type="region of interest" description="Disordered" evidence="4">
    <location>
        <begin position="549"/>
        <end position="592"/>
    </location>
</feature>
<keyword evidence="2" id="KW-0809">Transit peptide</keyword>
<dbReference type="InterPro" id="IPR002885">
    <property type="entry name" value="PPR_rpt"/>
</dbReference>
<dbReference type="GO" id="GO:0003723">
    <property type="term" value="F:RNA binding"/>
    <property type="evidence" value="ECO:0007669"/>
    <property type="project" value="InterPro"/>
</dbReference>
<name>A0A6V7QCJ5_ANACO</name>
<feature type="region of interest" description="Disordered" evidence="4">
    <location>
        <begin position="25"/>
        <end position="57"/>
    </location>
</feature>
<protein>
    <recommendedName>
        <fullName evidence="6">Pentatricopeptide repeat-containing protein</fullName>
    </recommendedName>
</protein>
<evidence type="ECO:0000256" key="2">
    <source>
        <dbReference type="ARBA" id="ARBA00022946"/>
    </source>
</evidence>
<dbReference type="PROSITE" id="PS51375">
    <property type="entry name" value="PPR"/>
    <property type="match status" value="1"/>
</dbReference>
<dbReference type="EMBL" id="LR862135">
    <property type="protein sequence ID" value="CAD1840555.1"/>
    <property type="molecule type" value="Genomic_DNA"/>
</dbReference>
<dbReference type="InterPro" id="IPR011990">
    <property type="entry name" value="TPR-like_helical_dom_sf"/>
</dbReference>
<dbReference type="Gene3D" id="1.25.40.10">
    <property type="entry name" value="Tetratricopeptide repeat domain"/>
    <property type="match status" value="3"/>
</dbReference>
<evidence type="ECO:0000256" key="4">
    <source>
        <dbReference type="SAM" id="MobiDB-lite"/>
    </source>
</evidence>
<evidence type="ECO:0000256" key="1">
    <source>
        <dbReference type="ARBA" id="ARBA00022737"/>
    </source>
</evidence>
<gene>
    <name evidence="5" type="ORF">CB5_LOCUS23766</name>
</gene>
<proteinExistence type="predicted"/>